<keyword evidence="3" id="KW-0347">Helicase</keyword>
<dbReference type="PANTHER" id="PTHR10887:SF445">
    <property type="entry name" value="NFX1-TYPE ZINC FINGER-CONTAINING PROTEIN 1"/>
    <property type="match status" value="1"/>
</dbReference>
<feature type="zinc finger region" description="C3H1-type" evidence="5">
    <location>
        <begin position="9"/>
        <end position="36"/>
    </location>
</feature>
<comment type="caution">
    <text evidence="7">The sequence shown here is derived from an EMBL/GenBank/DDBJ whole genome shotgun (WGS) entry which is preliminary data.</text>
</comment>
<dbReference type="InterPro" id="IPR041677">
    <property type="entry name" value="DNA2/NAM7_AAA_11"/>
</dbReference>
<dbReference type="InterPro" id="IPR047187">
    <property type="entry name" value="SF1_C_Upf1"/>
</dbReference>
<dbReference type="CDD" id="cd06008">
    <property type="entry name" value="NF-X1-zinc-finger"/>
    <property type="match status" value="1"/>
</dbReference>
<dbReference type="InterPro" id="IPR045055">
    <property type="entry name" value="DNA2/NAM7-like"/>
</dbReference>
<name>A0ABY6U3T4_BIOOC</name>
<dbReference type="InterPro" id="IPR041679">
    <property type="entry name" value="DNA2/NAM7-like_C"/>
</dbReference>
<sequence>MSSSNRRGAGGNQICRQFQKGGCRYGARCKFSHDPSTARSRPSRTSRPVQVSVTRAYFPAGECEIDRSSQLKDHLESALTDHTSLGQVWNTTLELFARLDEQINHRTVQTLVNEGLKAITATIQLPHKATPDHVKMVEKFLQALSHPELVNSVSLSTRVDKIYGAFSGQKGEEGLAFIQGYSDLLSQNFSLVQSLQEGEGLERTMNDMLLVTSQLFARVPCPRQNGQLVAVFESAEGLLAVAQKNKEVSEIDFNLFMARISAMRGAAIRDRSNTQIRAKDGKIEAPGGRHDNDFDNISDIEIFPTYGEIMSDKPEYLPSTLLTAPNVLEDPLQRYLDTTFRLMRHDIFGPTKTVLKILLTQASDSRAPTLSNNDSRASIYQNANIRSIFFNDRNELEAVISFQGLSNIITRSLPDQTDWWNNSSRLEEGSLIAFLSRANGKNRLLFLQVTVKNPSQIDHGVKWSRYPSTLVSRNKTSSFTVKLVNSSPKDLDHLCDLFQQKAQGFLVDFPGLIPATFHPVLVNLQRVQREGDLAFRQWILPSAHGNLKNIPPPAYSRHPDFVFKLDHIAGGEMRLDTKKPIESFSLSELEEKSGLDHGQSRGLVDALTKEYSLIQGPPGTGKSFLGQKIIEVLMSSAKAAKMGPILIVCYTNHALDQFLKHILDSGITDLVRIGSRSEAPELEDKNILVVSKTTKKTNSETSSLSNTGKALDEAMEKVSSVLSTLENRSTQPTWADLDDFLLKNHELIHSQLKSGSPRRYDNAQTRDPLVSWLGSRPATSASRNGSQENLAKLVAKAEWDVRALSNQERWELVDSWLGGANVSDNSALHDALKEADDHRATMNSIREEVRRRTLMNTKIIGMTTTSLAKNIDTLRRVGIRVVICEEAAEVTEAHMLSALMPGVEHFIQIGDHKQLRPQINDYNLSLESSSKTKWQLDRSHFERRAMGEPGLAPVPVAQLSVQRRMRPEISRLIRRVYPSLEDHKLVGTFPNVVGMRKNLFWLDHRHLEDSQYAGGSIRSHSNRWEVSMATALVRHLVRQGIYDSSDIALLTPYAGQLKQLKAALSNEFEIRLNEDDKKKMTEEEAWLASLKGPLPVTEKFVKKPLLKTLRVATVDNFQGEEAKVIVVSLVRSNNSRQVGFLATENRINVLLSRAQHGMYLIGNANTYQNVPMWADVHQQISAAGNVGTELEICCPRHPETPIVCSEARDFKNKSPDGGCAELCGKPLECGHKCKAKCHSDMMHQNTPCNEPCARRKDDCDHACRKLCKEECGPCEANMGDLKLFCGHVKKNAICKERKTAGDIICQTKVQKRILFCNHLVPTECLGHPKEIKFDEKVKCISRCGQKLPCGHVCSAMCSDCTVEDGWGATYEHQPCTSCK</sequence>
<dbReference type="Gene3D" id="3.40.50.300">
    <property type="entry name" value="P-loop containing nucleotide triphosphate hydrolases"/>
    <property type="match status" value="3"/>
</dbReference>
<reference evidence="7 8" key="1">
    <citation type="submission" date="2019-06" db="EMBL/GenBank/DDBJ databases">
        <authorList>
            <person name="Broberg M."/>
        </authorList>
    </citation>
    <scope>NUCLEOTIDE SEQUENCE [LARGE SCALE GENOMIC DNA]</scope>
</reference>
<dbReference type="InterPro" id="IPR027417">
    <property type="entry name" value="P-loop_NTPase"/>
</dbReference>
<dbReference type="SUPFAM" id="SSF52540">
    <property type="entry name" value="P-loop containing nucleoside triphosphate hydrolases"/>
    <property type="match status" value="1"/>
</dbReference>
<evidence type="ECO:0000259" key="6">
    <source>
        <dbReference type="PROSITE" id="PS50103"/>
    </source>
</evidence>
<dbReference type="CDD" id="cd17936">
    <property type="entry name" value="EEXXEc_NFX1"/>
    <property type="match status" value="1"/>
</dbReference>
<accession>A0ABY6U3T4</accession>
<feature type="domain" description="C3H1-type" evidence="6">
    <location>
        <begin position="9"/>
        <end position="36"/>
    </location>
</feature>
<evidence type="ECO:0000256" key="2">
    <source>
        <dbReference type="ARBA" id="ARBA00022771"/>
    </source>
</evidence>
<dbReference type="PROSITE" id="PS50103">
    <property type="entry name" value="ZF_C3H1"/>
    <property type="match status" value="1"/>
</dbReference>
<dbReference type="EMBL" id="CABFNS010000737">
    <property type="protein sequence ID" value="VUC25631.1"/>
    <property type="molecule type" value="Genomic_DNA"/>
</dbReference>
<proteinExistence type="predicted"/>
<dbReference type="Proteomes" id="UP000766486">
    <property type="component" value="Unassembled WGS sequence"/>
</dbReference>
<protein>
    <recommendedName>
        <fullName evidence="6">C3H1-type domain-containing protein</fullName>
    </recommendedName>
</protein>
<keyword evidence="2 5" id="KW-0863">Zinc-finger</keyword>
<dbReference type="InterPro" id="IPR041367">
    <property type="entry name" value="Znf-CCCH_4"/>
</dbReference>
<evidence type="ECO:0000256" key="5">
    <source>
        <dbReference type="PROSITE-ProRule" id="PRU00723"/>
    </source>
</evidence>
<keyword evidence="1 5" id="KW-0479">Metal-binding</keyword>
<dbReference type="InterPro" id="IPR000571">
    <property type="entry name" value="Znf_CCCH"/>
</dbReference>
<gene>
    <name evidence="7" type="ORF">CLO192961_LOCUS172252</name>
</gene>
<keyword evidence="4 5" id="KW-0862">Zinc</keyword>
<dbReference type="Pfam" id="PF13086">
    <property type="entry name" value="AAA_11"/>
    <property type="match status" value="1"/>
</dbReference>
<evidence type="ECO:0000313" key="8">
    <source>
        <dbReference type="Proteomes" id="UP000766486"/>
    </source>
</evidence>
<keyword evidence="8" id="KW-1185">Reference proteome</keyword>
<evidence type="ECO:0000256" key="1">
    <source>
        <dbReference type="ARBA" id="ARBA00022723"/>
    </source>
</evidence>
<dbReference type="Pfam" id="PF13087">
    <property type="entry name" value="AAA_12"/>
    <property type="match status" value="1"/>
</dbReference>
<dbReference type="SMART" id="SM00356">
    <property type="entry name" value="ZnF_C3H1"/>
    <property type="match status" value="1"/>
</dbReference>
<dbReference type="CDD" id="cd18808">
    <property type="entry name" value="SF1_C_Upf1"/>
    <property type="match status" value="1"/>
</dbReference>
<evidence type="ECO:0000256" key="4">
    <source>
        <dbReference type="ARBA" id="ARBA00022833"/>
    </source>
</evidence>
<keyword evidence="3" id="KW-0067">ATP-binding</keyword>
<keyword evidence="3" id="KW-0378">Hydrolase</keyword>
<evidence type="ECO:0000256" key="3">
    <source>
        <dbReference type="ARBA" id="ARBA00022806"/>
    </source>
</evidence>
<keyword evidence="3" id="KW-0547">Nucleotide-binding</keyword>
<dbReference type="Pfam" id="PF18044">
    <property type="entry name" value="zf-CCCH_4"/>
    <property type="match status" value="1"/>
</dbReference>
<organism evidence="7 8">
    <name type="scientific">Bionectria ochroleuca</name>
    <name type="common">Gliocladium roseum</name>
    <dbReference type="NCBI Taxonomy" id="29856"/>
    <lineage>
        <taxon>Eukaryota</taxon>
        <taxon>Fungi</taxon>
        <taxon>Dikarya</taxon>
        <taxon>Ascomycota</taxon>
        <taxon>Pezizomycotina</taxon>
        <taxon>Sordariomycetes</taxon>
        <taxon>Hypocreomycetidae</taxon>
        <taxon>Hypocreales</taxon>
        <taxon>Bionectriaceae</taxon>
        <taxon>Clonostachys</taxon>
    </lineage>
</organism>
<dbReference type="PANTHER" id="PTHR10887">
    <property type="entry name" value="DNA2/NAM7 HELICASE FAMILY"/>
    <property type="match status" value="1"/>
</dbReference>
<dbReference type="Gene3D" id="4.10.1000.10">
    <property type="entry name" value="Zinc finger, CCCH-type"/>
    <property type="match status" value="1"/>
</dbReference>
<evidence type="ECO:0000313" key="7">
    <source>
        <dbReference type="EMBL" id="VUC25631.1"/>
    </source>
</evidence>